<proteinExistence type="inferred from homology"/>
<evidence type="ECO:0000256" key="2">
    <source>
        <dbReference type="ARBA" id="ARBA00010199"/>
    </source>
</evidence>
<keyword evidence="4 6" id="KW-1133">Transmembrane helix</keyword>
<protein>
    <submittedName>
        <fullName evidence="7">MATE efflux family protein 2, chloroplastic</fullName>
    </submittedName>
</protein>
<evidence type="ECO:0000256" key="4">
    <source>
        <dbReference type="ARBA" id="ARBA00022989"/>
    </source>
</evidence>
<keyword evidence="5 6" id="KW-0472">Membrane</keyword>
<evidence type="ECO:0000256" key="3">
    <source>
        <dbReference type="ARBA" id="ARBA00022692"/>
    </source>
</evidence>
<evidence type="ECO:0000313" key="7">
    <source>
        <dbReference type="EMBL" id="KAB1199250.1"/>
    </source>
</evidence>
<dbReference type="PANTHER" id="PTHR42893">
    <property type="entry name" value="PROTEIN DETOXIFICATION 44, CHLOROPLASTIC-RELATED"/>
    <property type="match status" value="1"/>
</dbReference>
<evidence type="ECO:0000256" key="1">
    <source>
        <dbReference type="ARBA" id="ARBA00004141"/>
    </source>
</evidence>
<comment type="subcellular location">
    <subcellularLocation>
        <location evidence="1">Membrane</location>
        <topology evidence="1">Multi-pass membrane protein</topology>
    </subcellularLocation>
</comment>
<reference evidence="7 8" key="1">
    <citation type="journal article" date="2019" name="Plant Biotechnol. J.">
        <title>The red bayberry genome and genetic basis of sex determination.</title>
        <authorList>
            <person name="Jia H.M."/>
            <person name="Jia H.J."/>
            <person name="Cai Q.L."/>
            <person name="Wang Y."/>
            <person name="Zhao H.B."/>
            <person name="Yang W.F."/>
            <person name="Wang G.Y."/>
            <person name="Li Y.H."/>
            <person name="Zhan D.L."/>
            <person name="Shen Y.T."/>
            <person name="Niu Q.F."/>
            <person name="Chang L."/>
            <person name="Qiu J."/>
            <person name="Zhao L."/>
            <person name="Xie H.B."/>
            <person name="Fu W.Y."/>
            <person name="Jin J."/>
            <person name="Li X.W."/>
            <person name="Jiao Y."/>
            <person name="Zhou C.C."/>
            <person name="Tu T."/>
            <person name="Chai C.Y."/>
            <person name="Gao J.L."/>
            <person name="Fan L.J."/>
            <person name="van de Weg E."/>
            <person name="Wang J.Y."/>
            <person name="Gao Z.S."/>
        </authorList>
    </citation>
    <scope>NUCLEOTIDE SEQUENCE [LARGE SCALE GENOMIC DNA]</scope>
    <source>
        <tissue evidence="7">Leaves</tissue>
    </source>
</reference>
<comment type="similarity">
    <text evidence="2">Belongs to the multi antimicrobial extrusion (MATE) (TC 2.A.66.1) family.</text>
</comment>
<accession>A0A6A1UJD6</accession>
<dbReference type="InterPro" id="IPR044644">
    <property type="entry name" value="DinF-like"/>
</dbReference>
<dbReference type="GO" id="GO:0016020">
    <property type="term" value="C:membrane"/>
    <property type="evidence" value="ECO:0007669"/>
    <property type="project" value="UniProtKB-SubCell"/>
</dbReference>
<feature type="transmembrane region" description="Helical" evidence="6">
    <location>
        <begin position="44"/>
        <end position="66"/>
    </location>
</feature>
<evidence type="ECO:0000256" key="6">
    <source>
        <dbReference type="SAM" id="Phobius"/>
    </source>
</evidence>
<dbReference type="OrthoDB" id="2126698at2759"/>
<evidence type="ECO:0000313" key="8">
    <source>
        <dbReference type="Proteomes" id="UP000516437"/>
    </source>
</evidence>
<dbReference type="Proteomes" id="UP000516437">
    <property type="component" value="Unassembled WGS sequence"/>
</dbReference>
<keyword evidence="3 6" id="KW-0812">Transmembrane</keyword>
<organism evidence="7 8">
    <name type="scientific">Morella rubra</name>
    <name type="common">Chinese bayberry</name>
    <dbReference type="NCBI Taxonomy" id="262757"/>
    <lineage>
        <taxon>Eukaryota</taxon>
        <taxon>Viridiplantae</taxon>
        <taxon>Streptophyta</taxon>
        <taxon>Embryophyta</taxon>
        <taxon>Tracheophyta</taxon>
        <taxon>Spermatophyta</taxon>
        <taxon>Magnoliopsida</taxon>
        <taxon>eudicotyledons</taxon>
        <taxon>Gunneridae</taxon>
        <taxon>Pentapetalae</taxon>
        <taxon>rosids</taxon>
        <taxon>fabids</taxon>
        <taxon>Fagales</taxon>
        <taxon>Myricaceae</taxon>
        <taxon>Morella</taxon>
    </lineage>
</organism>
<gene>
    <name evidence="7" type="ORF">CJ030_MR0G025674</name>
</gene>
<dbReference type="AlphaFoldDB" id="A0A6A1UJD6"/>
<keyword evidence="8" id="KW-1185">Reference proteome</keyword>
<dbReference type="EMBL" id="RXIC02000487">
    <property type="protein sequence ID" value="KAB1199250.1"/>
    <property type="molecule type" value="Genomic_DNA"/>
</dbReference>
<dbReference type="PANTHER" id="PTHR42893:SF46">
    <property type="entry name" value="PROTEIN DETOXIFICATION 44, CHLOROPLASTIC"/>
    <property type="match status" value="1"/>
</dbReference>
<evidence type="ECO:0000256" key="5">
    <source>
        <dbReference type="ARBA" id="ARBA00023136"/>
    </source>
</evidence>
<comment type="caution">
    <text evidence="7">The sequence shown here is derived from an EMBL/GenBank/DDBJ whole genome shotgun (WGS) entry which is preliminary data.</text>
</comment>
<sequence>MAINNHKEVSGASSTNKEDKPRALLASGYTQGNYEQARQVICRVLQIGLVTGIALAVILFVGFGAFSSLFSTDLEVLKIAWSGILVRTFKSEALNNWAGLVGKMWD</sequence>
<name>A0A6A1UJD6_9ROSI</name>